<sequence>MFLPVRPEYNYDQVFDSFSHDPFLNYHGQISQEKFLKIYEAIPRSLKYAYLTIRDRYGNTILHYFAKEGAFELVRETFSYLEDVEKYHCTCFKNDIGQTPLH</sequence>
<accession>A0A0F9B607</accession>
<dbReference type="EMBL" id="LAZR01042569">
    <property type="protein sequence ID" value="KKL09217.1"/>
    <property type="molecule type" value="Genomic_DNA"/>
</dbReference>
<protein>
    <submittedName>
        <fullName evidence="1">Uncharacterized protein</fullName>
    </submittedName>
</protein>
<evidence type="ECO:0000313" key="1">
    <source>
        <dbReference type="EMBL" id="KKL09217.1"/>
    </source>
</evidence>
<dbReference type="AlphaFoldDB" id="A0A0F9B607"/>
<organism evidence="1">
    <name type="scientific">marine sediment metagenome</name>
    <dbReference type="NCBI Taxonomy" id="412755"/>
    <lineage>
        <taxon>unclassified sequences</taxon>
        <taxon>metagenomes</taxon>
        <taxon>ecological metagenomes</taxon>
    </lineage>
</organism>
<gene>
    <name evidence="1" type="ORF">LCGC14_2568070</name>
</gene>
<dbReference type="SUPFAM" id="SSF48403">
    <property type="entry name" value="Ankyrin repeat"/>
    <property type="match status" value="1"/>
</dbReference>
<dbReference type="InterPro" id="IPR036770">
    <property type="entry name" value="Ankyrin_rpt-contain_sf"/>
</dbReference>
<name>A0A0F9B607_9ZZZZ</name>
<reference evidence="1" key="1">
    <citation type="journal article" date="2015" name="Nature">
        <title>Complex archaea that bridge the gap between prokaryotes and eukaryotes.</title>
        <authorList>
            <person name="Spang A."/>
            <person name="Saw J.H."/>
            <person name="Jorgensen S.L."/>
            <person name="Zaremba-Niedzwiedzka K."/>
            <person name="Martijn J."/>
            <person name="Lind A.E."/>
            <person name="van Eijk R."/>
            <person name="Schleper C."/>
            <person name="Guy L."/>
            <person name="Ettema T.J."/>
        </authorList>
    </citation>
    <scope>NUCLEOTIDE SEQUENCE</scope>
</reference>
<comment type="caution">
    <text evidence="1">The sequence shown here is derived from an EMBL/GenBank/DDBJ whole genome shotgun (WGS) entry which is preliminary data.</text>
</comment>
<dbReference type="Gene3D" id="1.25.40.20">
    <property type="entry name" value="Ankyrin repeat-containing domain"/>
    <property type="match status" value="1"/>
</dbReference>
<proteinExistence type="predicted"/>